<organism evidence="2 3">
    <name type="scientific">Perkinsus olseni</name>
    <name type="common">Perkinsus atlanticus</name>
    <dbReference type="NCBI Taxonomy" id="32597"/>
    <lineage>
        <taxon>Eukaryota</taxon>
        <taxon>Sar</taxon>
        <taxon>Alveolata</taxon>
        <taxon>Perkinsozoa</taxon>
        <taxon>Perkinsea</taxon>
        <taxon>Perkinsida</taxon>
        <taxon>Perkinsidae</taxon>
        <taxon>Perkinsus</taxon>
    </lineage>
</organism>
<protein>
    <submittedName>
        <fullName evidence="2">Putative tubulin polyglutamylase ttll9</fullName>
    </submittedName>
</protein>
<name>A0A7J6SBJ6_PEROL</name>
<dbReference type="Gene3D" id="1.10.40.40">
    <property type="entry name" value="Deoxyribonucleotidase, domain 2"/>
    <property type="match status" value="1"/>
</dbReference>
<dbReference type="Gene3D" id="3.40.50.1000">
    <property type="entry name" value="HAD superfamily/HAD-like"/>
    <property type="match status" value="1"/>
</dbReference>
<reference evidence="2 3" key="1">
    <citation type="submission" date="2020-04" db="EMBL/GenBank/DDBJ databases">
        <title>Perkinsus olseni comparative genomics.</title>
        <authorList>
            <person name="Bogema D.R."/>
        </authorList>
    </citation>
    <scope>NUCLEOTIDE SEQUENCE [LARGE SCALE GENOMIC DNA]</scope>
    <source>
        <strain evidence="2 3">ATCC PRA-207</strain>
    </source>
</reference>
<dbReference type="GO" id="GO:0008253">
    <property type="term" value="F:5'-nucleotidase activity"/>
    <property type="evidence" value="ECO:0007669"/>
    <property type="project" value="InterPro"/>
</dbReference>
<dbReference type="SUPFAM" id="SSF56784">
    <property type="entry name" value="HAD-like"/>
    <property type="match status" value="1"/>
</dbReference>
<comment type="caution">
    <text evidence="2">The sequence shown here is derived from an EMBL/GenBank/DDBJ whole genome shotgun (WGS) entry which is preliminary data.</text>
</comment>
<dbReference type="InterPro" id="IPR036412">
    <property type="entry name" value="HAD-like_sf"/>
</dbReference>
<dbReference type="GO" id="GO:0009223">
    <property type="term" value="P:pyrimidine deoxyribonucleotide catabolic process"/>
    <property type="evidence" value="ECO:0007669"/>
    <property type="project" value="TreeGrafter"/>
</dbReference>
<dbReference type="InterPro" id="IPR010708">
    <property type="entry name" value="5'(3')-deoxyribonucleotidase"/>
</dbReference>
<dbReference type="GO" id="GO:0005739">
    <property type="term" value="C:mitochondrion"/>
    <property type="evidence" value="ECO:0007669"/>
    <property type="project" value="TreeGrafter"/>
</dbReference>
<evidence type="ECO:0000313" key="3">
    <source>
        <dbReference type="Proteomes" id="UP000553632"/>
    </source>
</evidence>
<evidence type="ECO:0000313" key="2">
    <source>
        <dbReference type="EMBL" id="KAF4730329.1"/>
    </source>
</evidence>
<accession>A0A7J6SBJ6</accession>
<keyword evidence="3" id="KW-1185">Reference proteome</keyword>
<feature type="active site" description="Proton donor" evidence="1">
    <location>
        <position position="2"/>
    </location>
</feature>
<dbReference type="PANTHER" id="PTHR16504:SF4">
    <property type="entry name" value="5'(3')-DEOXYRIBONUCLEOTIDASE"/>
    <property type="match status" value="1"/>
</dbReference>
<dbReference type="InterPro" id="IPR023214">
    <property type="entry name" value="HAD_sf"/>
</dbReference>
<evidence type="ECO:0000256" key="1">
    <source>
        <dbReference type="PIRSR" id="PIRSR610708-1"/>
    </source>
</evidence>
<dbReference type="Pfam" id="PF06941">
    <property type="entry name" value="NT5C"/>
    <property type="match status" value="1"/>
</dbReference>
<dbReference type="PANTHER" id="PTHR16504">
    <property type="entry name" value="5'(3')-DEOXYRIBONUCLEOTIDASE"/>
    <property type="match status" value="1"/>
</dbReference>
<dbReference type="Proteomes" id="UP000553632">
    <property type="component" value="Unassembled WGS sequence"/>
</dbReference>
<dbReference type="EMBL" id="JABANO010019339">
    <property type="protein sequence ID" value="KAF4730329.1"/>
    <property type="molecule type" value="Genomic_DNA"/>
</dbReference>
<sequence length="197" mass="22809">MDGVTCDFELALMKEFKRRHPDEPYISIEQRKGFYCSKQYEALKPELGNYVKEIITSEGFISNLPPISGAIQSLRWLDEMPDVEVWICSTPLTAWTHCVPEKFEWVEKHLGRMIGTDFLRKLILTKDKTIIKADALVDDKPEIAGSEDPPLFGRHVVFTQPYNKYVDSGDRLDGWFKSRDEAELFVSRLRVGENTYQ</sequence>
<proteinExistence type="predicted"/>
<dbReference type="AlphaFoldDB" id="A0A7J6SBJ6"/>
<gene>
    <name evidence="2" type="primary">TTLL9_1</name>
    <name evidence="2" type="ORF">FOZ63_004760</name>
</gene>